<dbReference type="EMBL" id="BA000011">
    <property type="protein sequence ID" value="BAB59645.1"/>
    <property type="molecule type" value="Genomic_DNA"/>
</dbReference>
<dbReference type="OrthoDB" id="56540at2157"/>
<organism evidence="1 2">
    <name type="scientific">Thermoplasma volcanium (strain ATCC 51530 / DSM 4299 / JCM 9571 / NBRC 15438 / GSS1)</name>
    <dbReference type="NCBI Taxonomy" id="273116"/>
    <lineage>
        <taxon>Archaea</taxon>
        <taxon>Methanobacteriati</taxon>
        <taxon>Thermoplasmatota</taxon>
        <taxon>Thermoplasmata</taxon>
        <taxon>Thermoplasmatales</taxon>
        <taxon>Thermoplasmataceae</taxon>
        <taxon>Thermoplasma</taxon>
    </lineage>
</organism>
<protein>
    <submittedName>
        <fullName evidence="1">TVG0491515 protein</fullName>
    </submittedName>
</protein>
<dbReference type="eggNOG" id="arCOG05325">
    <property type="taxonomic scope" value="Archaea"/>
</dbReference>
<dbReference type="KEGG" id="tvo:TVG0491515"/>
<dbReference type="RefSeq" id="WP_010916761.1">
    <property type="nucleotide sequence ID" value="NC_002689.2"/>
</dbReference>
<gene>
    <name evidence="1" type="ORF">TVG0491515</name>
</gene>
<dbReference type="HOGENOM" id="CLU_1640047_0_0_2"/>
<dbReference type="PaxDb" id="273116-14324718"/>
<dbReference type="GeneID" id="1441019"/>
<dbReference type="AlphaFoldDB" id="Q97BF3"/>
<proteinExistence type="predicted"/>
<reference evidence="1 2" key="1">
    <citation type="journal article" date="1999" name="Proc. Jpn. Acad.">
        <title>Determination of the complete genomic DNA sequence of Thermoplasma volvanium GSS1.</title>
        <authorList>
            <person name="Kawashima T."/>
            <person name="Yamamoto Y."/>
            <person name="Aramaki H."/>
            <person name="Nunoshiba T."/>
            <person name="Kawamoto T."/>
            <person name="Watanabe K."/>
            <person name="Yamazaki M."/>
            <person name="Kanehori K."/>
            <person name="Amano N."/>
            <person name="Ohya Y."/>
            <person name="Makino K."/>
            <person name="Suzuki M."/>
        </authorList>
    </citation>
    <scope>NUCLEOTIDE SEQUENCE [LARGE SCALE GENOMIC DNA]</scope>
    <source>
        <strain evidence="2">ATCC 51530 / DSM 4299 / JCM 9571 / NBRC 15438 / GSS1</strain>
    </source>
</reference>
<dbReference type="Proteomes" id="UP000001017">
    <property type="component" value="Chromosome"/>
</dbReference>
<reference evidence="1 2" key="2">
    <citation type="journal article" date="2000" name="Proc. Natl. Acad. Sci. U.S.A.">
        <title>Archaeal adaptation to higher temperatures revealed by genomic sequence of Thermoplasma volcanium.</title>
        <authorList>
            <person name="Kawashima T."/>
            <person name="Amano N."/>
            <person name="Koike H."/>
            <person name="Makino S."/>
            <person name="Higuchi S."/>
            <person name="Kawashima-Ohya Y."/>
            <person name="Watanabe K."/>
            <person name="Yamazaki M."/>
            <person name="Kanehori K."/>
            <person name="Kawamoto T."/>
            <person name="Nunoshiba T."/>
            <person name="Yamamoto Y."/>
            <person name="Aramaki H."/>
            <person name="Makino K."/>
            <person name="Suzuki M."/>
        </authorList>
    </citation>
    <scope>NUCLEOTIDE SEQUENCE [LARGE SCALE GENOMIC DNA]</scope>
    <source>
        <strain evidence="2">ATCC 51530 / DSM 4299 / JCM 9571 / NBRC 15438 / GSS1</strain>
    </source>
</reference>
<sequence>MRIKTISIYDGTVDRDAVKSLLGESTIMVLDMDAIQHHTLNVSEYTYLSHFFSIVVVNLARKLNDLIDSIMAGSSMVVISPWVKERVLRDFLDVSENVVMPYVNVALLHVYQDMGGQYYLVEYPIDKPFKTAFYLGVPPDDTYTQVDGFPDSVKNIIFRDSANK</sequence>
<keyword evidence="2" id="KW-1185">Reference proteome</keyword>
<evidence type="ECO:0000313" key="2">
    <source>
        <dbReference type="Proteomes" id="UP000001017"/>
    </source>
</evidence>
<name>Q97BF3_THEVO</name>
<accession>Q97BF3</accession>
<evidence type="ECO:0000313" key="1">
    <source>
        <dbReference type="EMBL" id="BAB59645.1"/>
    </source>
</evidence>